<comment type="caution">
    <text evidence="2">The sequence shown here is derived from an EMBL/GenBank/DDBJ whole genome shotgun (WGS) entry which is preliminary data.</text>
</comment>
<name>A0ABT1DK03_9ACTN</name>
<sequence length="250" mass="26437">MRTVDLSDLDSVRTFAAGLDGVDVLINNAGVMAVPHTLSKQGYELQLAVNHLAHFALTGLLLDRLTAGADPRVVTVSSVLHKNGHLDFDDPRGEHRYRATAAYDNSKLANAVFGLELHRRLTAAGSSVRSVLAHPGYAATGLQARVQPGLYRTLLTRLGNPLLAVSADQGARPIVHAATAPDVEGGQFIGPTGLAQMRGAPGPVHLAPRATDPAVGARLWKVSENLTAVFYPQHDLGRGSGHRTPPPTRG</sequence>
<dbReference type="Pfam" id="PF00106">
    <property type="entry name" value="adh_short"/>
    <property type="match status" value="1"/>
</dbReference>
<dbReference type="InterPro" id="IPR002347">
    <property type="entry name" value="SDR_fam"/>
</dbReference>
<dbReference type="RefSeq" id="WP_253237306.1">
    <property type="nucleotide sequence ID" value="NZ_JAMYJR010000010.1"/>
</dbReference>
<organism evidence="2 3">
    <name type="scientific">Paractinoplanes aksuensis</name>
    <dbReference type="NCBI Taxonomy" id="2939490"/>
    <lineage>
        <taxon>Bacteria</taxon>
        <taxon>Bacillati</taxon>
        <taxon>Actinomycetota</taxon>
        <taxon>Actinomycetes</taxon>
        <taxon>Micromonosporales</taxon>
        <taxon>Micromonosporaceae</taxon>
        <taxon>Paractinoplanes</taxon>
    </lineage>
</organism>
<dbReference type="Gene3D" id="3.40.50.720">
    <property type="entry name" value="NAD(P)-binding Rossmann-like Domain"/>
    <property type="match status" value="1"/>
</dbReference>
<dbReference type="Proteomes" id="UP001523369">
    <property type="component" value="Unassembled WGS sequence"/>
</dbReference>
<dbReference type="PANTHER" id="PTHR43157">
    <property type="entry name" value="PHOSPHATIDYLINOSITOL-GLYCAN BIOSYNTHESIS CLASS F PROTEIN-RELATED"/>
    <property type="match status" value="1"/>
</dbReference>
<evidence type="ECO:0000313" key="3">
    <source>
        <dbReference type="Proteomes" id="UP001523369"/>
    </source>
</evidence>
<dbReference type="EMBL" id="JAMYJR010000010">
    <property type="protein sequence ID" value="MCO8271174.1"/>
    <property type="molecule type" value="Genomic_DNA"/>
</dbReference>
<accession>A0ABT1DK03</accession>
<evidence type="ECO:0000313" key="2">
    <source>
        <dbReference type="EMBL" id="MCO8271174.1"/>
    </source>
</evidence>
<dbReference type="InterPro" id="IPR036291">
    <property type="entry name" value="NAD(P)-bd_dom_sf"/>
</dbReference>
<protein>
    <submittedName>
        <fullName evidence="2">SDR family NAD(P)-dependent oxidoreductase</fullName>
    </submittedName>
</protein>
<keyword evidence="1" id="KW-0560">Oxidoreductase</keyword>
<keyword evidence="3" id="KW-1185">Reference proteome</keyword>
<evidence type="ECO:0000256" key="1">
    <source>
        <dbReference type="ARBA" id="ARBA00023002"/>
    </source>
</evidence>
<proteinExistence type="predicted"/>
<reference evidence="2 3" key="1">
    <citation type="submission" date="2022-06" db="EMBL/GenBank/DDBJ databases">
        <title>New Species of the Genus Actinoplanes, ActinopZanes ferrugineus.</title>
        <authorList>
            <person name="Ding P."/>
        </authorList>
    </citation>
    <scope>NUCLEOTIDE SEQUENCE [LARGE SCALE GENOMIC DNA]</scope>
    <source>
        <strain evidence="2 3">TRM88003</strain>
    </source>
</reference>
<dbReference type="PANTHER" id="PTHR43157:SF31">
    <property type="entry name" value="PHOSPHATIDYLINOSITOL-GLYCAN BIOSYNTHESIS CLASS F PROTEIN"/>
    <property type="match status" value="1"/>
</dbReference>
<gene>
    <name evidence="2" type="ORF">M1L60_11275</name>
</gene>
<dbReference type="SUPFAM" id="SSF51735">
    <property type="entry name" value="NAD(P)-binding Rossmann-fold domains"/>
    <property type="match status" value="1"/>
</dbReference>